<name>A0A9Q0HAN2_9MAGN</name>
<dbReference type="AlphaFoldDB" id="A0A9Q0HAN2"/>
<proteinExistence type="predicted"/>
<dbReference type="EMBL" id="JAMYWD010000008">
    <property type="protein sequence ID" value="KAJ4962309.1"/>
    <property type="molecule type" value="Genomic_DNA"/>
</dbReference>
<evidence type="ECO:0000313" key="2">
    <source>
        <dbReference type="EMBL" id="KAJ4962309.1"/>
    </source>
</evidence>
<dbReference type="OrthoDB" id="1436852at2759"/>
<feature type="region of interest" description="Disordered" evidence="1">
    <location>
        <begin position="1"/>
        <end position="24"/>
    </location>
</feature>
<dbReference type="Proteomes" id="UP001141806">
    <property type="component" value="Unassembled WGS sequence"/>
</dbReference>
<sequence>MDVETPRRSTSPPLHRVGTPPKQDFLPLGEGENLCWDYYQTRLMVPKHYSSAIIGGPAARNTSKTGRKSYARLECQSSNHSASYQNGDVITFSNDDLIDVEVSHKDVVVITMVMDKINEVERVLVDTRSLVDVLYYHAFKAMNLSEKRLRPIKFSLINFSGDAVKVKGSIILETRVRTKPRRATISLSYLVVDISSSHLT</sequence>
<dbReference type="PANTHER" id="PTHR33240">
    <property type="entry name" value="OS08G0508500 PROTEIN"/>
    <property type="match status" value="1"/>
</dbReference>
<keyword evidence="3" id="KW-1185">Reference proteome</keyword>
<evidence type="ECO:0000256" key="1">
    <source>
        <dbReference type="SAM" id="MobiDB-lite"/>
    </source>
</evidence>
<gene>
    <name evidence="2" type="ORF">NE237_022248</name>
</gene>
<protein>
    <submittedName>
        <fullName evidence="2">Uncharacterized protein</fullName>
    </submittedName>
</protein>
<reference evidence="2" key="1">
    <citation type="journal article" date="2023" name="Plant J.">
        <title>The genome of the king protea, Protea cynaroides.</title>
        <authorList>
            <person name="Chang J."/>
            <person name="Duong T.A."/>
            <person name="Schoeman C."/>
            <person name="Ma X."/>
            <person name="Roodt D."/>
            <person name="Barker N."/>
            <person name="Li Z."/>
            <person name="Van de Peer Y."/>
            <person name="Mizrachi E."/>
        </authorList>
    </citation>
    <scope>NUCLEOTIDE SEQUENCE</scope>
    <source>
        <tissue evidence="2">Young leaves</tissue>
    </source>
</reference>
<dbReference type="PANTHER" id="PTHR33240:SF15">
    <property type="entry name" value="GAG-PRO-LIKE PROTEIN"/>
    <property type="match status" value="1"/>
</dbReference>
<organism evidence="2 3">
    <name type="scientific">Protea cynaroides</name>
    <dbReference type="NCBI Taxonomy" id="273540"/>
    <lineage>
        <taxon>Eukaryota</taxon>
        <taxon>Viridiplantae</taxon>
        <taxon>Streptophyta</taxon>
        <taxon>Embryophyta</taxon>
        <taxon>Tracheophyta</taxon>
        <taxon>Spermatophyta</taxon>
        <taxon>Magnoliopsida</taxon>
        <taxon>Proteales</taxon>
        <taxon>Proteaceae</taxon>
        <taxon>Protea</taxon>
    </lineage>
</organism>
<evidence type="ECO:0000313" key="3">
    <source>
        <dbReference type="Proteomes" id="UP001141806"/>
    </source>
</evidence>
<comment type="caution">
    <text evidence="2">The sequence shown here is derived from an EMBL/GenBank/DDBJ whole genome shotgun (WGS) entry which is preliminary data.</text>
</comment>
<accession>A0A9Q0HAN2</accession>